<keyword evidence="1" id="KW-0812">Transmembrane</keyword>
<dbReference type="AlphaFoldDB" id="H1SIV8"/>
<proteinExistence type="predicted"/>
<reference evidence="3 4" key="1">
    <citation type="journal article" date="2012" name="J. Bacteriol.">
        <title>De Novo Genome Project of Cupriavidus basilensis OR16.</title>
        <authorList>
            <person name="Cserhati M."/>
            <person name="Kriszt B."/>
            <person name="Szoboszlay S."/>
            <person name="Toth A."/>
            <person name="Szabo I."/>
            <person name="Tancsics A."/>
            <person name="Nagy I."/>
            <person name="Horvath B."/>
            <person name="Nagy I."/>
            <person name="Kukolya J."/>
        </authorList>
    </citation>
    <scope>NUCLEOTIDE SEQUENCE [LARGE SCALE GENOMIC DNA]</scope>
    <source>
        <strain evidence="3 4">OR16</strain>
    </source>
</reference>
<organism evidence="3 4">
    <name type="scientific">Cupriavidus basilensis OR16</name>
    <dbReference type="NCBI Taxonomy" id="1127483"/>
    <lineage>
        <taxon>Bacteria</taxon>
        <taxon>Pseudomonadati</taxon>
        <taxon>Pseudomonadota</taxon>
        <taxon>Betaproteobacteria</taxon>
        <taxon>Burkholderiales</taxon>
        <taxon>Burkholderiaceae</taxon>
        <taxon>Cupriavidus</taxon>
    </lineage>
</organism>
<dbReference type="InterPro" id="IPR009612">
    <property type="entry name" value="IcmF-rel"/>
</dbReference>
<evidence type="ECO:0000313" key="3">
    <source>
        <dbReference type="EMBL" id="EHP37545.1"/>
    </source>
</evidence>
<feature type="non-terminal residue" evidence="3">
    <location>
        <position position="372"/>
    </location>
</feature>
<dbReference type="PANTHER" id="PTHR36153">
    <property type="entry name" value="INNER MEMBRANE PROTEIN-RELATED"/>
    <property type="match status" value="1"/>
</dbReference>
<evidence type="ECO:0000259" key="2">
    <source>
        <dbReference type="Pfam" id="PF06761"/>
    </source>
</evidence>
<keyword evidence="1" id="KW-0472">Membrane</keyword>
<evidence type="ECO:0000313" key="4">
    <source>
        <dbReference type="Proteomes" id="UP000005808"/>
    </source>
</evidence>
<dbReference type="RefSeq" id="WP_006164858.1">
    <property type="nucleotide sequence ID" value="NZ_AHJE01000282.1"/>
</dbReference>
<feature type="domain" description="IcmF-related" evidence="2">
    <location>
        <begin position="197"/>
        <end position="362"/>
    </location>
</feature>
<keyword evidence="1" id="KW-1133">Transmembrane helix</keyword>
<protein>
    <recommendedName>
        <fullName evidence="2">IcmF-related domain-containing protein</fullName>
    </recommendedName>
</protein>
<gene>
    <name evidence="3" type="ORF">OR16_42211</name>
</gene>
<dbReference type="EMBL" id="AHJE01000282">
    <property type="protein sequence ID" value="EHP37545.1"/>
    <property type="molecule type" value="Genomic_DNA"/>
</dbReference>
<dbReference type="Proteomes" id="UP000005808">
    <property type="component" value="Unassembled WGS sequence"/>
</dbReference>
<dbReference type="PANTHER" id="PTHR36153:SF1">
    <property type="entry name" value="TYPE VI SECRETION SYSTEM COMPONENT TSSM1"/>
    <property type="match status" value="1"/>
</dbReference>
<sequence length="372" mass="40488">AEVLRWSAPVYVLDVALTDAVANGNTPVIGCELPRLADAAAIEKALLVVRDRLLQHGVAQLMQNERDRYMGTLSQQLDTRSKALAEWIAGLNGGRRRRIPVGGIVFAPYPRPAPGDANAPTSAELPLWQYLGEAARRQPGQRVGWHPVAVFSVVALTAIGLWGAGMVVSGVLNGRDVQAAQQAVNNIQSAPNPAARLRALLALQQQIERYEYRTQHHAPLATRFGLNRDPAVLAALWKPYTQAGRELLVAPVQRDLEASLVDLAQLRTTMLDAATNRMALGGHQALKSYLMLANPERAEPAFLAAQLVPHWSTDARLTPGEQQDLAERLLKFYAHHLQANPALRVAPRPELVAGARQTLLAVIGERNAEDTV</sequence>
<evidence type="ECO:0000256" key="1">
    <source>
        <dbReference type="SAM" id="Phobius"/>
    </source>
</evidence>
<accession>H1SIV8</accession>
<comment type="caution">
    <text evidence="3">The sequence shown here is derived from an EMBL/GenBank/DDBJ whole genome shotgun (WGS) entry which is preliminary data.</text>
</comment>
<name>H1SIV8_9BURK</name>
<feature type="transmembrane region" description="Helical" evidence="1">
    <location>
        <begin position="148"/>
        <end position="172"/>
    </location>
</feature>
<dbReference type="Pfam" id="PF06761">
    <property type="entry name" value="IcmF-related"/>
    <property type="match status" value="1"/>
</dbReference>
<dbReference type="InterPro" id="IPR053156">
    <property type="entry name" value="T6SS_TssM-like"/>
</dbReference>
<feature type="non-terminal residue" evidence="3">
    <location>
        <position position="1"/>
    </location>
</feature>